<dbReference type="AlphaFoldDB" id="A0A382H527"/>
<dbReference type="InterPro" id="IPR036748">
    <property type="entry name" value="MTH938-like_sf"/>
</dbReference>
<dbReference type="SUPFAM" id="SSF64076">
    <property type="entry name" value="MTH938-like"/>
    <property type="match status" value="1"/>
</dbReference>
<sequence>MKIEINNEDSNVNKILSYSDNWFKLNDRLIRTNLVISKNHLHEDLLTDNFQDFALQHLQKITSWRPEIILIGTGKTNNLPNFEWAAHANKNNIGLEIMDTGAACRSYNLLVDEGRNVVACLFLANIT</sequence>
<name>A0A382H527_9ZZZZ</name>
<evidence type="ECO:0008006" key="2">
    <source>
        <dbReference type="Google" id="ProtNLM"/>
    </source>
</evidence>
<gene>
    <name evidence="1" type="ORF">METZ01_LOCUS234737</name>
</gene>
<dbReference type="PANTHER" id="PTHR21192:SF2">
    <property type="entry name" value="NADH DEHYDROGENASE [UBIQUINONE] 1 ALPHA SUBCOMPLEX ASSEMBLY FACTOR 3"/>
    <property type="match status" value="1"/>
</dbReference>
<dbReference type="PANTHER" id="PTHR21192">
    <property type="entry name" value="NUCLEAR PROTEIN E3-3"/>
    <property type="match status" value="1"/>
</dbReference>
<dbReference type="Gene3D" id="3.40.1230.10">
    <property type="entry name" value="MTH938-like"/>
    <property type="match status" value="1"/>
</dbReference>
<proteinExistence type="predicted"/>
<dbReference type="EMBL" id="UINC01058982">
    <property type="protein sequence ID" value="SVB81883.1"/>
    <property type="molecule type" value="Genomic_DNA"/>
</dbReference>
<protein>
    <recommendedName>
        <fullName evidence="2">NADH dehydrogenase [ubiquinone] 1 alpha subcomplex assembly factor 3</fullName>
    </recommendedName>
</protein>
<reference evidence="1" key="1">
    <citation type="submission" date="2018-05" db="EMBL/GenBank/DDBJ databases">
        <authorList>
            <person name="Lanie J.A."/>
            <person name="Ng W.-L."/>
            <person name="Kazmierczak K.M."/>
            <person name="Andrzejewski T.M."/>
            <person name="Davidsen T.M."/>
            <person name="Wayne K.J."/>
            <person name="Tettelin H."/>
            <person name="Glass J.I."/>
            <person name="Rusch D."/>
            <person name="Podicherti R."/>
            <person name="Tsui H.-C.T."/>
            <person name="Winkler M.E."/>
        </authorList>
    </citation>
    <scope>NUCLEOTIDE SEQUENCE</scope>
</reference>
<evidence type="ECO:0000313" key="1">
    <source>
        <dbReference type="EMBL" id="SVB81883.1"/>
    </source>
</evidence>
<accession>A0A382H527</accession>
<dbReference type="InterPro" id="IPR007523">
    <property type="entry name" value="NDUFAF3/AAMDC"/>
</dbReference>
<dbReference type="Pfam" id="PF04430">
    <property type="entry name" value="DUF498"/>
    <property type="match status" value="1"/>
</dbReference>
<organism evidence="1">
    <name type="scientific">marine metagenome</name>
    <dbReference type="NCBI Taxonomy" id="408172"/>
    <lineage>
        <taxon>unclassified sequences</taxon>
        <taxon>metagenomes</taxon>
        <taxon>ecological metagenomes</taxon>
    </lineage>
</organism>